<organism evidence="2 3">
    <name type="scientific">Boletus reticuloceps</name>
    <dbReference type="NCBI Taxonomy" id="495285"/>
    <lineage>
        <taxon>Eukaryota</taxon>
        <taxon>Fungi</taxon>
        <taxon>Dikarya</taxon>
        <taxon>Basidiomycota</taxon>
        <taxon>Agaricomycotina</taxon>
        <taxon>Agaricomycetes</taxon>
        <taxon>Agaricomycetidae</taxon>
        <taxon>Boletales</taxon>
        <taxon>Boletineae</taxon>
        <taxon>Boletaceae</taxon>
        <taxon>Boletoideae</taxon>
        <taxon>Boletus</taxon>
    </lineage>
</organism>
<name>A0A8I2YDI4_9AGAM</name>
<comment type="caution">
    <text evidence="2">The sequence shown here is derived from an EMBL/GenBank/DDBJ whole genome shotgun (WGS) entry which is preliminary data.</text>
</comment>
<feature type="region of interest" description="Disordered" evidence="1">
    <location>
        <begin position="1"/>
        <end position="21"/>
    </location>
</feature>
<protein>
    <submittedName>
        <fullName evidence="2">Uncharacterized protein</fullName>
    </submittedName>
</protein>
<evidence type="ECO:0000313" key="2">
    <source>
        <dbReference type="EMBL" id="KAG6369960.1"/>
    </source>
</evidence>
<accession>A0A8I2YDI4</accession>
<proteinExistence type="predicted"/>
<sequence>MGCDHLRIPSEPPPDLPQQGFPHLLETLETLPDIRLPTPPPFPDPDHRIAEVAGSSSMDHRMAEVADASCVDHRMAKVNESSSMDHSPIPEQVGMSNGNRETSWANRMLIAEQRRHRIYEIDTWTEARDDIDITDLADLMKETGIVLPWDAFRPIAFSEMAKWREATEHMDRAYRPDHQPRVPQRRDMPIKYAMQASMETAMDAAWKRVQLLSRQKVLLQSLDRLQKELCDMDTPS</sequence>
<dbReference type="Proteomes" id="UP000683000">
    <property type="component" value="Unassembled WGS sequence"/>
</dbReference>
<dbReference type="AlphaFoldDB" id="A0A8I2YDI4"/>
<reference evidence="2" key="1">
    <citation type="submission" date="2021-03" db="EMBL/GenBank/DDBJ databases">
        <title>Evolutionary innovations through gain and loss of genes in the ectomycorrhizal Boletales.</title>
        <authorList>
            <person name="Wu G."/>
            <person name="Miyauchi S."/>
            <person name="Morin E."/>
            <person name="Yang Z.-L."/>
            <person name="Xu J."/>
            <person name="Martin F.M."/>
        </authorList>
    </citation>
    <scope>NUCLEOTIDE SEQUENCE</scope>
    <source>
        <strain evidence="2">BR01</strain>
    </source>
</reference>
<evidence type="ECO:0000256" key="1">
    <source>
        <dbReference type="SAM" id="MobiDB-lite"/>
    </source>
</evidence>
<keyword evidence="3" id="KW-1185">Reference proteome</keyword>
<dbReference type="EMBL" id="JAGFBS010000059">
    <property type="protein sequence ID" value="KAG6369960.1"/>
    <property type="molecule type" value="Genomic_DNA"/>
</dbReference>
<feature type="region of interest" description="Disordered" evidence="1">
    <location>
        <begin position="79"/>
        <end position="99"/>
    </location>
</feature>
<gene>
    <name evidence="2" type="ORF">JVT61DRAFT_12593</name>
</gene>
<evidence type="ECO:0000313" key="3">
    <source>
        <dbReference type="Proteomes" id="UP000683000"/>
    </source>
</evidence>